<protein>
    <recommendedName>
        <fullName evidence="1">DUF7708 domain-containing protein</fullName>
    </recommendedName>
</protein>
<dbReference type="AlphaFoldDB" id="A0A9P8RS30"/>
<accession>A0A9P8RS30</accession>
<sequence length="572" mass="64015">MAVPEMSLSQVSNFLANEGGKFAGELANPGADALKKAQALYLAYNDTEATSAYFNDNSLEDLQSEATQAWKAYESHQNRRRNWRHPFEVLDKAAGSVAYRIEFLIELIPDGEYTSILFGSLKLAYNTAKRKREVREQILELFDSLSDRISHTKAKIKLYSQDTELRDKSEDLYMSILDGVRHCVVWLNKTSALESFKAFFQQSCYGAKLDEAMDNIEKKAIAFENCVEDCFQRRVQDIHENVEWMKQPIMATFFLLAGFVKDFPSQLEELKSIMAKATQNVNPTIQYIQQPIAPATAISSQQLLQALSTNLGPADPSSAQSLLISFESDIRDALRHCLTKFNEEQVGLLMGNGMVTAWLKSLTSQFIIIHDEKSLQSLSGLSTLSYFCALMSKTLRCPGMWALSFFCGLHSAAESNLQGGKGIMSSLTLQLLLAFGDAVFPINADPYIIMQRLLMNDLDTICYVFSLLLSNIPAGVVYCIIDGAHWYSTQARSDETRAVIRYLMRLVTQTQAAGRGLLLKVLVTNPTPRQHYSWGLQAVDVYLEQDLLASGHRGDVARMIASASSETRFYGN</sequence>
<keyword evidence="3" id="KW-1185">Reference proteome</keyword>
<gene>
    <name evidence="2" type="ORF">GP486_002025</name>
</gene>
<dbReference type="EMBL" id="JAGHQM010000207">
    <property type="protein sequence ID" value="KAH0563404.1"/>
    <property type="molecule type" value="Genomic_DNA"/>
</dbReference>
<dbReference type="InterPro" id="IPR056125">
    <property type="entry name" value="DUF7708"/>
</dbReference>
<reference evidence="2" key="1">
    <citation type="submission" date="2021-03" db="EMBL/GenBank/DDBJ databases">
        <title>Comparative genomics and phylogenomic investigation of the class Geoglossomycetes provide insights into ecological specialization and systematics.</title>
        <authorList>
            <person name="Melie T."/>
            <person name="Pirro S."/>
            <person name="Miller A.N."/>
            <person name="Quandt A."/>
        </authorList>
    </citation>
    <scope>NUCLEOTIDE SEQUENCE</scope>
    <source>
        <strain evidence="2">CAQ_001_2017</strain>
    </source>
</reference>
<evidence type="ECO:0000259" key="1">
    <source>
        <dbReference type="Pfam" id="PF24809"/>
    </source>
</evidence>
<dbReference type="PANTHER" id="PTHR40619">
    <property type="entry name" value="FUNGAL STAND N-TERMINAL GOODBYE DOMAIN-CONTAINING PROTEIN"/>
    <property type="match status" value="1"/>
</dbReference>
<proteinExistence type="predicted"/>
<dbReference type="Proteomes" id="UP000750711">
    <property type="component" value="Unassembled WGS sequence"/>
</dbReference>
<evidence type="ECO:0000313" key="2">
    <source>
        <dbReference type="EMBL" id="KAH0563404.1"/>
    </source>
</evidence>
<dbReference type="PANTHER" id="PTHR40619:SF3">
    <property type="entry name" value="FUNGAL STAND N-TERMINAL GOODBYE DOMAIN-CONTAINING PROTEIN"/>
    <property type="match status" value="1"/>
</dbReference>
<comment type="caution">
    <text evidence="2">The sequence shown here is derived from an EMBL/GenBank/DDBJ whole genome shotgun (WGS) entry which is preliminary data.</text>
</comment>
<name>A0A9P8RS30_9PEZI</name>
<organism evidence="2 3">
    <name type="scientific">Trichoglossum hirsutum</name>
    <dbReference type="NCBI Taxonomy" id="265104"/>
    <lineage>
        <taxon>Eukaryota</taxon>
        <taxon>Fungi</taxon>
        <taxon>Dikarya</taxon>
        <taxon>Ascomycota</taxon>
        <taxon>Pezizomycotina</taxon>
        <taxon>Geoglossomycetes</taxon>
        <taxon>Geoglossales</taxon>
        <taxon>Geoglossaceae</taxon>
        <taxon>Trichoglossum</taxon>
    </lineage>
</organism>
<feature type="domain" description="DUF7708" evidence="1">
    <location>
        <begin position="111"/>
        <end position="222"/>
    </location>
</feature>
<evidence type="ECO:0000313" key="3">
    <source>
        <dbReference type="Proteomes" id="UP000750711"/>
    </source>
</evidence>
<dbReference type="Pfam" id="PF24809">
    <property type="entry name" value="DUF7708"/>
    <property type="match status" value="1"/>
</dbReference>